<evidence type="ECO:0000313" key="7">
    <source>
        <dbReference type="EMBL" id="CAG1845717.1"/>
    </source>
</evidence>
<proteinExistence type="inferred from homology"/>
<reference evidence="8" key="2">
    <citation type="submission" date="2021-05" db="UniProtKB">
        <authorList>
            <consortium name="EnsemblPlants"/>
        </authorList>
    </citation>
    <scope>IDENTIFICATION</scope>
    <source>
        <strain evidence="8">subsp. malaccensis</strain>
    </source>
</reference>
<accession>A0A804JE93</accession>
<dbReference type="InParanoid" id="A0A804JE93"/>
<name>A0A804JE93_MUSAM</name>
<comment type="subcellular location">
    <subcellularLocation>
        <location evidence="1">Membrane</location>
        <topology evidence="1">Multi-pass membrane protein</topology>
    </subcellularLocation>
</comment>
<comment type="similarity">
    <text evidence="2">Belongs to the CLPTM1 family.</text>
</comment>
<keyword evidence="3 6" id="KW-0812">Transmembrane</keyword>
<keyword evidence="4 6" id="KW-1133">Transmembrane helix</keyword>
<dbReference type="AlphaFoldDB" id="A0A804JE93"/>
<evidence type="ECO:0000313" key="9">
    <source>
        <dbReference type="Proteomes" id="UP000012960"/>
    </source>
</evidence>
<evidence type="ECO:0000256" key="3">
    <source>
        <dbReference type="ARBA" id="ARBA00022692"/>
    </source>
</evidence>
<evidence type="ECO:0000256" key="6">
    <source>
        <dbReference type="SAM" id="Phobius"/>
    </source>
</evidence>
<dbReference type="EnsemblPlants" id="Ma06_t09020.1">
    <property type="protein sequence ID" value="Ma06_p09020.1"/>
    <property type="gene ID" value="Ma06_g09020"/>
</dbReference>
<sequence length="111" mass="12785">MPRRDGRNAQWQQQPGFGQTVAGILLMALLSYFAMKFFGPKRPAELFQLISNLFHKGDSLDMWVYLSENEKLKDFGGEYALVWHESNIPSIKDCDSFLFLHAKVVWLLSDS</sequence>
<keyword evidence="5 6" id="KW-0472">Membrane</keyword>
<dbReference type="InterPro" id="IPR008429">
    <property type="entry name" value="CLPTM1"/>
</dbReference>
<reference evidence="7" key="1">
    <citation type="submission" date="2021-03" db="EMBL/GenBank/DDBJ databases">
        <authorList>
            <consortium name="Genoscope - CEA"/>
            <person name="William W."/>
        </authorList>
    </citation>
    <scope>NUCLEOTIDE SEQUENCE</scope>
    <source>
        <strain evidence="7">Doubled-haploid Pahang</strain>
    </source>
</reference>
<dbReference type="Pfam" id="PF05602">
    <property type="entry name" value="CLPTM1"/>
    <property type="match status" value="1"/>
</dbReference>
<evidence type="ECO:0000256" key="5">
    <source>
        <dbReference type="ARBA" id="ARBA00023136"/>
    </source>
</evidence>
<feature type="transmembrane region" description="Helical" evidence="6">
    <location>
        <begin position="20"/>
        <end position="39"/>
    </location>
</feature>
<evidence type="ECO:0000313" key="8">
    <source>
        <dbReference type="EnsemblPlants" id="Ma06_p09020.1"/>
    </source>
</evidence>
<dbReference type="Proteomes" id="UP000012960">
    <property type="component" value="Unplaced"/>
</dbReference>
<dbReference type="GO" id="GO:0016020">
    <property type="term" value="C:membrane"/>
    <property type="evidence" value="ECO:0007669"/>
    <property type="project" value="UniProtKB-SubCell"/>
</dbReference>
<keyword evidence="9" id="KW-1185">Reference proteome</keyword>
<evidence type="ECO:0000256" key="2">
    <source>
        <dbReference type="ARBA" id="ARBA00009310"/>
    </source>
</evidence>
<organism evidence="8 9">
    <name type="scientific">Musa acuminata subsp. malaccensis</name>
    <name type="common">Wild banana</name>
    <name type="synonym">Musa malaccensis</name>
    <dbReference type="NCBI Taxonomy" id="214687"/>
    <lineage>
        <taxon>Eukaryota</taxon>
        <taxon>Viridiplantae</taxon>
        <taxon>Streptophyta</taxon>
        <taxon>Embryophyta</taxon>
        <taxon>Tracheophyta</taxon>
        <taxon>Spermatophyta</taxon>
        <taxon>Magnoliopsida</taxon>
        <taxon>Liliopsida</taxon>
        <taxon>Zingiberales</taxon>
        <taxon>Musaceae</taxon>
        <taxon>Musa</taxon>
    </lineage>
</organism>
<gene>
    <name evidence="7" type="ORF">GSMUA_155120.1</name>
</gene>
<evidence type="ECO:0000256" key="4">
    <source>
        <dbReference type="ARBA" id="ARBA00022989"/>
    </source>
</evidence>
<protein>
    <submittedName>
        <fullName evidence="7">(wild Malaysian banana) hypothetical protein</fullName>
    </submittedName>
</protein>
<dbReference type="EMBL" id="HG996471">
    <property type="protein sequence ID" value="CAG1845717.1"/>
    <property type="molecule type" value="Genomic_DNA"/>
</dbReference>
<dbReference type="Gramene" id="Ma06_t09020.1">
    <property type="protein sequence ID" value="Ma06_p09020.1"/>
    <property type="gene ID" value="Ma06_g09020"/>
</dbReference>
<evidence type="ECO:0000256" key="1">
    <source>
        <dbReference type="ARBA" id="ARBA00004141"/>
    </source>
</evidence>